<reference evidence="2 3" key="1">
    <citation type="submission" date="2020-04" db="EMBL/GenBank/DDBJ databases">
        <title>Draft genome of Pyxidicoccus fallax type strain.</title>
        <authorList>
            <person name="Whitworth D.E."/>
        </authorList>
    </citation>
    <scope>NUCLEOTIDE SEQUENCE [LARGE SCALE GENOMIC DNA]</scope>
    <source>
        <strain evidence="2 3">DSM 14698</strain>
    </source>
</reference>
<evidence type="ECO:0000313" key="3">
    <source>
        <dbReference type="Proteomes" id="UP000518300"/>
    </source>
</evidence>
<comment type="caution">
    <text evidence="2">The sequence shown here is derived from an EMBL/GenBank/DDBJ whole genome shotgun (WGS) entry which is preliminary data.</text>
</comment>
<protein>
    <recommendedName>
        <fullName evidence="1">MaoC-like domain-containing protein</fullName>
    </recommendedName>
</protein>
<dbReference type="Gene3D" id="3.10.129.10">
    <property type="entry name" value="Hotdog Thioesterase"/>
    <property type="match status" value="1"/>
</dbReference>
<evidence type="ECO:0000313" key="2">
    <source>
        <dbReference type="EMBL" id="NMO19643.1"/>
    </source>
</evidence>
<dbReference type="Pfam" id="PF01575">
    <property type="entry name" value="MaoC_dehydratas"/>
    <property type="match status" value="1"/>
</dbReference>
<dbReference type="SUPFAM" id="SSF54637">
    <property type="entry name" value="Thioesterase/thiol ester dehydrase-isomerase"/>
    <property type="match status" value="1"/>
</dbReference>
<proteinExistence type="predicted"/>
<dbReference type="EMBL" id="JABBJJ010000196">
    <property type="protein sequence ID" value="NMO19643.1"/>
    <property type="molecule type" value="Genomic_DNA"/>
</dbReference>
<sequence length="131" mass="14121">MSRTFQPGETFTHVRECDRYRPIYYAGASGDFNPIHIDPEVGKTAGLGGVILQGLCTLGWAVEAVAVFVGDPGRIRRVRVRFSKPVRPEDTITFEGKVTSVQDGVLTAEVSATNQRGEDVLKGAVVEASIG</sequence>
<gene>
    <name evidence="2" type="ORF">HG543_32920</name>
</gene>
<dbReference type="GO" id="GO:0006635">
    <property type="term" value="P:fatty acid beta-oxidation"/>
    <property type="evidence" value="ECO:0007669"/>
    <property type="project" value="TreeGrafter"/>
</dbReference>
<feature type="domain" description="MaoC-like" evidence="1">
    <location>
        <begin position="24"/>
        <end position="114"/>
    </location>
</feature>
<keyword evidence="3" id="KW-1185">Reference proteome</keyword>
<dbReference type="GO" id="GO:0004300">
    <property type="term" value="F:enoyl-CoA hydratase activity"/>
    <property type="evidence" value="ECO:0007669"/>
    <property type="project" value="TreeGrafter"/>
</dbReference>
<name>A0A848LPY7_9BACT</name>
<dbReference type="PANTHER" id="PTHR13078">
    <property type="entry name" value="PEROXISOMAL MULTIFUNCTIONAL ENZYME TYPE 2-RELATED"/>
    <property type="match status" value="1"/>
</dbReference>
<accession>A0A848LPY7</accession>
<organism evidence="2 3">
    <name type="scientific">Pyxidicoccus fallax</name>
    <dbReference type="NCBI Taxonomy" id="394095"/>
    <lineage>
        <taxon>Bacteria</taxon>
        <taxon>Pseudomonadati</taxon>
        <taxon>Myxococcota</taxon>
        <taxon>Myxococcia</taxon>
        <taxon>Myxococcales</taxon>
        <taxon>Cystobacterineae</taxon>
        <taxon>Myxococcaceae</taxon>
        <taxon>Pyxidicoccus</taxon>
    </lineage>
</organism>
<dbReference type="Proteomes" id="UP000518300">
    <property type="component" value="Unassembled WGS sequence"/>
</dbReference>
<dbReference type="InterPro" id="IPR029069">
    <property type="entry name" value="HotDog_dom_sf"/>
</dbReference>
<dbReference type="InterPro" id="IPR002539">
    <property type="entry name" value="MaoC-like_dom"/>
</dbReference>
<dbReference type="PANTHER" id="PTHR13078:SF56">
    <property type="entry name" value="PEROXISOMAL MULTIFUNCTIONAL ENZYME TYPE 2"/>
    <property type="match status" value="1"/>
</dbReference>
<evidence type="ECO:0000259" key="1">
    <source>
        <dbReference type="Pfam" id="PF01575"/>
    </source>
</evidence>
<dbReference type="RefSeq" id="WP_169348886.1">
    <property type="nucleotide sequence ID" value="NZ_JABBJJ010000196.1"/>
</dbReference>
<dbReference type="AlphaFoldDB" id="A0A848LPY7"/>
<dbReference type="GO" id="GO:0044594">
    <property type="term" value="F:17-beta-hydroxysteroid dehydrogenase (NAD+) activity"/>
    <property type="evidence" value="ECO:0007669"/>
    <property type="project" value="TreeGrafter"/>
</dbReference>
<dbReference type="GO" id="GO:0003857">
    <property type="term" value="F:(3S)-3-hydroxyacyl-CoA dehydrogenase (NAD+) activity"/>
    <property type="evidence" value="ECO:0007669"/>
    <property type="project" value="TreeGrafter"/>
</dbReference>